<name>A0AAV4XS24_CAEEX</name>
<reference evidence="1 2" key="1">
    <citation type="submission" date="2021-06" db="EMBL/GenBank/DDBJ databases">
        <title>Caerostris extrusa draft genome.</title>
        <authorList>
            <person name="Kono N."/>
            <person name="Arakawa K."/>
        </authorList>
    </citation>
    <scope>NUCLEOTIDE SEQUENCE [LARGE SCALE GENOMIC DNA]</scope>
</reference>
<evidence type="ECO:0000313" key="2">
    <source>
        <dbReference type="Proteomes" id="UP001054945"/>
    </source>
</evidence>
<dbReference type="AlphaFoldDB" id="A0AAV4XS24"/>
<proteinExistence type="predicted"/>
<gene>
    <name evidence="1" type="ORF">CEXT_78091</name>
</gene>
<protein>
    <submittedName>
        <fullName evidence="1">Uncharacterized protein</fullName>
    </submittedName>
</protein>
<evidence type="ECO:0000313" key="1">
    <source>
        <dbReference type="EMBL" id="GIY96980.1"/>
    </source>
</evidence>
<organism evidence="1 2">
    <name type="scientific">Caerostris extrusa</name>
    <name type="common">Bark spider</name>
    <name type="synonym">Caerostris bankana</name>
    <dbReference type="NCBI Taxonomy" id="172846"/>
    <lineage>
        <taxon>Eukaryota</taxon>
        <taxon>Metazoa</taxon>
        <taxon>Ecdysozoa</taxon>
        <taxon>Arthropoda</taxon>
        <taxon>Chelicerata</taxon>
        <taxon>Arachnida</taxon>
        <taxon>Araneae</taxon>
        <taxon>Araneomorphae</taxon>
        <taxon>Entelegynae</taxon>
        <taxon>Araneoidea</taxon>
        <taxon>Araneidae</taxon>
        <taxon>Caerostris</taxon>
    </lineage>
</organism>
<dbReference type="EMBL" id="BPLR01000722">
    <property type="protein sequence ID" value="GIY96980.1"/>
    <property type="molecule type" value="Genomic_DNA"/>
</dbReference>
<accession>A0AAV4XS24</accession>
<comment type="caution">
    <text evidence="1">The sequence shown here is derived from an EMBL/GenBank/DDBJ whole genome shotgun (WGS) entry which is preliminary data.</text>
</comment>
<sequence>MGVSKYTRDIVTQVIAKNKLIFFILCNGNYQQQYGLLEDILMRRINLGHGILHRVTRSQACDKGPLSSYSEQFKNKLAKMGSEIVGFGFQPCCGISTVRLLPVNLHRWTTVLLEDLITNGDTSSGLFLD</sequence>
<keyword evidence="2" id="KW-1185">Reference proteome</keyword>
<dbReference type="Proteomes" id="UP001054945">
    <property type="component" value="Unassembled WGS sequence"/>
</dbReference>